<evidence type="ECO:0000259" key="3">
    <source>
        <dbReference type="Pfam" id="PF02826"/>
    </source>
</evidence>
<feature type="domain" description="D-isomer specific 2-hydroxyacid dehydrogenase NAD-binding" evidence="3">
    <location>
        <begin position="128"/>
        <end position="296"/>
    </location>
</feature>
<dbReference type="CDD" id="cd12180">
    <property type="entry name" value="2-Hacid_dh_15"/>
    <property type="match status" value="1"/>
</dbReference>
<sequence length="333" mass="35602">MGSMTDAPALAPSLRQAIVLNQLGGAVLSASTGVQVLDAGQDLAWERCHEADVLLTAPRNGWRDAPKEKPAGWPGRLRWVHLASVGIDYFPAWLFEGVQVSCARGVAAEPIADYVLSVLLEQSLALNARRAKNAADWERESTLVISQPMGLLAEQTLGIVGYGAIGKAVAQRAKAFGMTVQVLRNGKGSAQLNEDGASYAKDLSQLLASSDHVVLALPLTAASRGLINADALAYCKPGLHLINVARGGLVDQDALKVALDSGLLGAASLDVTEPEPLPEDHWLYSHEKVRLTPHISWAAGDVQAATRDKFAENLQRYRRSQALFDVVDLSKGY</sequence>
<dbReference type="Pfam" id="PF02826">
    <property type="entry name" value="2-Hacid_dh_C"/>
    <property type="match status" value="1"/>
</dbReference>
<organism evidence="4 5">
    <name type="scientific">Comamonas testosteroni</name>
    <name type="common">Pseudomonas testosteroni</name>
    <dbReference type="NCBI Taxonomy" id="285"/>
    <lineage>
        <taxon>Bacteria</taxon>
        <taxon>Pseudomonadati</taxon>
        <taxon>Pseudomonadota</taxon>
        <taxon>Betaproteobacteria</taxon>
        <taxon>Burkholderiales</taxon>
        <taxon>Comamonadaceae</taxon>
        <taxon>Comamonas</taxon>
    </lineage>
</organism>
<dbReference type="InterPro" id="IPR036291">
    <property type="entry name" value="NAD(P)-bd_dom_sf"/>
</dbReference>
<evidence type="ECO:0000313" key="4">
    <source>
        <dbReference type="EMBL" id="SUY78641.1"/>
    </source>
</evidence>
<comment type="caution">
    <text evidence="4">The sequence shown here is derived from an EMBL/GenBank/DDBJ whole genome shotgun (WGS) entry which is preliminary data.</text>
</comment>
<protein>
    <submittedName>
        <fullName evidence="4">Glycerate dehydrogenase</fullName>
        <ecNumber evidence="4">1.1.1.29</ecNumber>
    </submittedName>
</protein>
<dbReference type="Gene3D" id="3.40.50.720">
    <property type="entry name" value="NAD(P)-binding Rossmann-like Domain"/>
    <property type="match status" value="2"/>
</dbReference>
<dbReference type="InterPro" id="IPR006140">
    <property type="entry name" value="D-isomer_DH_NAD-bd"/>
</dbReference>
<dbReference type="GO" id="GO:0051287">
    <property type="term" value="F:NAD binding"/>
    <property type="evidence" value="ECO:0007669"/>
    <property type="project" value="InterPro"/>
</dbReference>
<keyword evidence="1 4" id="KW-0560">Oxidoreductase</keyword>
<evidence type="ECO:0000313" key="5">
    <source>
        <dbReference type="Proteomes" id="UP000255070"/>
    </source>
</evidence>
<gene>
    <name evidence="4" type="primary">hprA_2</name>
    <name evidence="4" type="ORF">NCTC10698_03558</name>
</gene>
<reference evidence="4 5" key="1">
    <citation type="submission" date="2018-06" db="EMBL/GenBank/DDBJ databases">
        <authorList>
            <consortium name="Pathogen Informatics"/>
            <person name="Doyle S."/>
        </authorList>
    </citation>
    <scope>NUCLEOTIDE SEQUENCE [LARGE SCALE GENOMIC DNA]</scope>
    <source>
        <strain evidence="4 5">NCTC10698</strain>
    </source>
</reference>
<evidence type="ECO:0000256" key="2">
    <source>
        <dbReference type="ARBA" id="ARBA00023027"/>
    </source>
</evidence>
<keyword evidence="2" id="KW-0520">NAD</keyword>
<dbReference type="PANTHER" id="PTHR43333:SF1">
    <property type="entry name" value="D-ISOMER SPECIFIC 2-HYDROXYACID DEHYDROGENASE NAD-BINDING DOMAIN-CONTAINING PROTEIN"/>
    <property type="match status" value="1"/>
</dbReference>
<dbReference type="AlphaFoldDB" id="A0A8B4S6K6"/>
<proteinExistence type="predicted"/>
<dbReference type="SUPFAM" id="SSF51735">
    <property type="entry name" value="NAD(P)-binding Rossmann-fold domains"/>
    <property type="match status" value="1"/>
</dbReference>
<keyword evidence="5" id="KW-1185">Reference proteome</keyword>
<dbReference type="Proteomes" id="UP000255070">
    <property type="component" value="Unassembled WGS sequence"/>
</dbReference>
<evidence type="ECO:0000256" key="1">
    <source>
        <dbReference type="ARBA" id="ARBA00023002"/>
    </source>
</evidence>
<accession>A0A8B4S6K6</accession>
<dbReference type="GO" id="GO:0008465">
    <property type="term" value="F:hydroxypyruvate reductase (NADH) activity"/>
    <property type="evidence" value="ECO:0007669"/>
    <property type="project" value="UniProtKB-EC"/>
</dbReference>
<dbReference type="EMBL" id="UFXL01000001">
    <property type="protein sequence ID" value="SUY78641.1"/>
    <property type="molecule type" value="Genomic_DNA"/>
</dbReference>
<dbReference type="EC" id="1.1.1.29" evidence="4"/>
<dbReference type="PANTHER" id="PTHR43333">
    <property type="entry name" value="2-HACID_DH_C DOMAIN-CONTAINING PROTEIN"/>
    <property type="match status" value="1"/>
</dbReference>
<name>A0A8B4S6K6_COMTE</name>